<evidence type="ECO:0000313" key="2">
    <source>
        <dbReference type="EMBL" id="STG54097.1"/>
    </source>
</evidence>
<feature type="compositionally biased region" description="Polar residues" evidence="1">
    <location>
        <begin position="17"/>
        <end position="34"/>
    </location>
</feature>
<name>A0A376MUQ6_ECOLX</name>
<dbReference type="Proteomes" id="UP000254817">
    <property type="component" value="Unassembled WGS sequence"/>
</dbReference>
<feature type="region of interest" description="Disordered" evidence="1">
    <location>
        <begin position="1"/>
        <end position="56"/>
    </location>
</feature>
<protein>
    <submittedName>
        <fullName evidence="2">Uncharacterized protein</fullName>
    </submittedName>
</protein>
<reference evidence="2 3" key="1">
    <citation type="submission" date="2018-06" db="EMBL/GenBank/DDBJ databases">
        <authorList>
            <consortium name="Pathogen Informatics"/>
            <person name="Doyle S."/>
        </authorList>
    </citation>
    <scope>NUCLEOTIDE SEQUENCE [LARGE SCALE GENOMIC DNA]</scope>
    <source>
        <strain evidence="2 3">NCTC11112</strain>
    </source>
</reference>
<accession>A0A376MUQ6</accession>
<dbReference type="AlphaFoldDB" id="A0A376MUQ6"/>
<feature type="compositionally biased region" description="Basic and acidic residues" evidence="1">
    <location>
        <begin position="1"/>
        <end position="16"/>
    </location>
</feature>
<evidence type="ECO:0000256" key="1">
    <source>
        <dbReference type="SAM" id="MobiDB-lite"/>
    </source>
</evidence>
<feature type="compositionally biased region" description="Polar residues" evidence="1">
    <location>
        <begin position="41"/>
        <end position="50"/>
    </location>
</feature>
<proteinExistence type="predicted"/>
<evidence type="ECO:0000313" key="3">
    <source>
        <dbReference type="Proteomes" id="UP000254817"/>
    </source>
</evidence>
<gene>
    <name evidence="2" type="ORF">NCTC11112_04668</name>
</gene>
<dbReference type="EMBL" id="UGAW01000001">
    <property type="protein sequence ID" value="STG54097.1"/>
    <property type="molecule type" value="Genomic_DNA"/>
</dbReference>
<organism evidence="2 3">
    <name type="scientific">Escherichia coli</name>
    <dbReference type="NCBI Taxonomy" id="562"/>
    <lineage>
        <taxon>Bacteria</taxon>
        <taxon>Pseudomonadati</taxon>
        <taxon>Pseudomonadota</taxon>
        <taxon>Gammaproteobacteria</taxon>
        <taxon>Enterobacterales</taxon>
        <taxon>Enterobacteriaceae</taxon>
        <taxon>Escherichia</taxon>
    </lineage>
</organism>
<sequence>MHACRENHAEISRRADTQAQRRTGQNTEHSQSQGRAGANGLFTTTQFIRQTSTEREETTVSRILLFLLFFAPFAQSATPNCVAKKSNTVVIVQCDDGTVTITDSSKGSVIVCRKEKPCQRTEL</sequence>